<evidence type="ECO:0000256" key="1">
    <source>
        <dbReference type="ARBA" id="ARBA00004974"/>
    </source>
</evidence>
<feature type="domain" description="ACT" evidence="9">
    <location>
        <begin position="7"/>
        <end position="81"/>
    </location>
</feature>
<comment type="pathway">
    <text evidence="1 8">Amino-acid biosynthesis; L-isoleucine biosynthesis; L-isoleucine from 2-oxobutanoate: step 1/4.</text>
</comment>
<keyword evidence="8 10" id="KW-0808">Transferase</keyword>
<dbReference type="NCBIfam" id="TIGR00119">
    <property type="entry name" value="acolac_sm"/>
    <property type="match status" value="1"/>
</dbReference>
<dbReference type="EC" id="2.2.1.6" evidence="8"/>
<dbReference type="GO" id="GO:0003984">
    <property type="term" value="F:acetolactate synthase activity"/>
    <property type="evidence" value="ECO:0007669"/>
    <property type="project" value="UniProtKB-UniRule"/>
</dbReference>
<dbReference type="InterPro" id="IPR002912">
    <property type="entry name" value="ACT_dom"/>
</dbReference>
<dbReference type="InterPro" id="IPR027271">
    <property type="entry name" value="Acetolactate_synth/TF_NikR_C"/>
</dbReference>
<dbReference type="UniPathway" id="UPA00049">
    <property type="reaction ID" value="UER00059"/>
</dbReference>
<dbReference type="KEGG" id="amic:Ami3637_06990"/>
<dbReference type="NCBIfam" id="NF008864">
    <property type="entry name" value="PRK11895.1"/>
    <property type="match status" value="1"/>
</dbReference>
<dbReference type="PROSITE" id="PS51671">
    <property type="entry name" value="ACT"/>
    <property type="match status" value="1"/>
</dbReference>
<evidence type="ECO:0000256" key="8">
    <source>
        <dbReference type="RuleBase" id="RU368092"/>
    </source>
</evidence>
<dbReference type="InterPro" id="IPR019455">
    <property type="entry name" value="Acetolactate_synth_ssu_C"/>
</dbReference>
<comment type="function">
    <text evidence="8">Catalyzes the conversion of 2 pyruvate molecules into acetolactate in the first common step of the biosynthetic pathway of the branched-amino acids such as leucine, isoleucine, and valine.</text>
</comment>
<protein>
    <recommendedName>
        <fullName evidence="8">Acetolactate synthase small subunit</fullName>
        <shortName evidence="8">AHAS</shortName>
        <shortName evidence="8">ALS</shortName>
        <ecNumber evidence="8">2.2.1.6</ecNumber>
    </recommendedName>
    <alternativeName>
        <fullName evidence="8">Acetohydroxy-acid synthase small subunit</fullName>
    </alternativeName>
</protein>
<evidence type="ECO:0000256" key="7">
    <source>
        <dbReference type="ARBA" id="ARBA00048670"/>
    </source>
</evidence>
<evidence type="ECO:0000256" key="4">
    <source>
        <dbReference type="ARBA" id="ARBA00011744"/>
    </source>
</evidence>
<accession>A0A6P1MEB8</accession>
<evidence type="ECO:0000256" key="6">
    <source>
        <dbReference type="ARBA" id="ARBA00023304"/>
    </source>
</evidence>
<dbReference type="SUPFAM" id="SSF55021">
    <property type="entry name" value="ACT-like"/>
    <property type="match status" value="2"/>
</dbReference>
<dbReference type="RefSeq" id="WP_162361951.1">
    <property type="nucleotide sequence ID" value="NZ_CP047591.1"/>
</dbReference>
<dbReference type="InterPro" id="IPR054480">
    <property type="entry name" value="AHAS_small-like_ACT"/>
</dbReference>
<dbReference type="PANTHER" id="PTHR30239">
    <property type="entry name" value="ACETOLACTATE SYNTHASE SMALL SUBUNIT"/>
    <property type="match status" value="1"/>
</dbReference>
<comment type="pathway">
    <text evidence="2 8">Amino-acid biosynthesis; L-valine biosynthesis; L-valine from pyruvate: step 1/4.</text>
</comment>
<dbReference type="InterPro" id="IPR039557">
    <property type="entry name" value="AHAS_ACT"/>
</dbReference>
<proteinExistence type="inferred from homology"/>
<comment type="subunit">
    <text evidence="4 8">Dimer of large and small chains.</text>
</comment>
<keyword evidence="6 8" id="KW-0100">Branched-chain amino acid biosynthesis</keyword>
<comment type="similarity">
    <text evidence="3 8">Belongs to the acetolactate synthase small subunit family.</text>
</comment>
<dbReference type="GO" id="GO:0005829">
    <property type="term" value="C:cytosol"/>
    <property type="evidence" value="ECO:0007669"/>
    <property type="project" value="TreeGrafter"/>
</dbReference>
<dbReference type="CDD" id="cd04878">
    <property type="entry name" value="ACT_AHAS"/>
    <property type="match status" value="1"/>
</dbReference>
<dbReference type="Gene3D" id="3.30.70.260">
    <property type="match status" value="1"/>
</dbReference>
<dbReference type="InterPro" id="IPR004789">
    <property type="entry name" value="Acetalactate_synth_ssu"/>
</dbReference>
<dbReference type="GO" id="GO:1990610">
    <property type="term" value="F:acetolactate synthase regulator activity"/>
    <property type="evidence" value="ECO:0007669"/>
    <property type="project" value="UniProtKB-UniRule"/>
</dbReference>
<name>A0A6P1MEB8_9FIRM</name>
<keyword evidence="5 8" id="KW-0028">Amino-acid biosynthesis</keyword>
<dbReference type="Pfam" id="PF22629">
    <property type="entry name" value="ACT_AHAS_ss"/>
    <property type="match status" value="1"/>
</dbReference>
<evidence type="ECO:0000256" key="2">
    <source>
        <dbReference type="ARBA" id="ARBA00005025"/>
    </source>
</evidence>
<gene>
    <name evidence="10" type="primary">ilvN</name>
    <name evidence="10" type="ORF">Ami3637_06990</name>
</gene>
<dbReference type="Pfam" id="PF10369">
    <property type="entry name" value="ALS_ss_C"/>
    <property type="match status" value="1"/>
</dbReference>
<dbReference type="EMBL" id="CP047591">
    <property type="protein sequence ID" value="QHI72181.1"/>
    <property type="molecule type" value="Genomic_DNA"/>
</dbReference>
<dbReference type="FunFam" id="3.30.70.1150:FF:000001">
    <property type="entry name" value="Acetolactate synthase small subunit"/>
    <property type="match status" value="1"/>
</dbReference>
<reference evidence="10 11" key="1">
    <citation type="submission" date="2020-01" db="EMBL/GenBank/DDBJ databases">
        <title>Genomic analysis of Aminipila sp. CBA3637.</title>
        <authorList>
            <person name="Kim Y.B."/>
            <person name="Roh S.W."/>
        </authorList>
    </citation>
    <scope>NUCLEOTIDE SEQUENCE [LARGE SCALE GENOMIC DNA]</scope>
    <source>
        <strain evidence="10 11">CBA3637</strain>
    </source>
</reference>
<dbReference type="GO" id="GO:0009099">
    <property type="term" value="P:L-valine biosynthetic process"/>
    <property type="evidence" value="ECO:0007669"/>
    <property type="project" value="UniProtKB-UniRule"/>
</dbReference>
<evidence type="ECO:0000256" key="3">
    <source>
        <dbReference type="ARBA" id="ARBA00006341"/>
    </source>
</evidence>
<evidence type="ECO:0000256" key="5">
    <source>
        <dbReference type="ARBA" id="ARBA00022605"/>
    </source>
</evidence>
<comment type="catalytic activity">
    <reaction evidence="7 8">
        <text>2 pyruvate + H(+) = (2S)-2-acetolactate + CO2</text>
        <dbReference type="Rhea" id="RHEA:25249"/>
        <dbReference type="ChEBI" id="CHEBI:15361"/>
        <dbReference type="ChEBI" id="CHEBI:15378"/>
        <dbReference type="ChEBI" id="CHEBI:16526"/>
        <dbReference type="ChEBI" id="CHEBI:58476"/>
        <dbReference type="EC" id="2.2.1.6"/>
    </reaction>
</comment>
<evidence type="ECO:0000313" key="10">
    <source>
        <dbReference type="EMBL" id="QHI72181.1"/>
    </source>
</evidence>
<dbReference type="UniPathway" id="UPA00047">
    <property type="reaction ID" value="UER00055"/>
</dbReference>
<keyword evidence="11" id="KW-1185">Reference proteome</keyword>
<dbReference type="PANTHER" id="PTHR30239:SF0">
    <property type="entry name" value="ACETOLACTATE SYNTHASE SMALL SUBUNIT 1, CHLOROPLASTIC"/>
    <property type="match status" value="1"/>
</dbReference>
<dbReference type="Proteomes" id="UP000463883">
    <property type="component" value="Chromosome"/>
</dbReference>
<evidence type="ECO:0000313" key="11">
    <source>
        <dbReference type="Proteomes" id="UP000463883"/>
    </source>
</evidence>
<dbReference type="Gene3D" id="3.30.70.1150">
    <property type="entry name" value="ACT-like. Chain A, domain 2"/>
    <property type="match status" value="1"/>
</dbReference>
<sequence length="180" mass="20366">MTKRREVISIFVDNQANVLSRVVSLFGRRGFNIDSLTVSATNNPEISRITIVFTGTEQALNQIITQTEKLEVVKEIFTLEKENSVYRELLLVKIRANKMNRTALREVVDIFRGKIIDLSKESVVVEMTGAPEKIDGFMNMVSCYEIIEMCRTGITGIKRGLATPECCQEEHEIDSGDLFD</sequence>
<evidence type="ECO:0000259" key="9">
    <source>
        <dbReference type="PROSITE" id="PS51671"/>
    </source>
</evidence>
<dbReference type="AlphaFoldDB" id="A0A6P1MEB8"/>
<dbReference type="GO" id="GO:0009097">
    <property type="term" value="P:isoleucine biosynthetic process"/>
    <property type="evidence" value="ECO:0007669"/>
    <property type="project" value="UniProtKB-UniRule"/>
</dbReference>
<dbReference type="InterPro" id="IPR045865">
    <property type="entry name" value="ACT-like_dom_sf"/>
</dbReference>
<organism evidence="10 11">
    <name type="scientific">Aminipila terrae</name>
    <dbReference type="NCBI Taxonomy" id="2697030"/>
    <lineage>
        <taxon>Bacteria</taxon>
        <taxon>Bacillati</taxon>
        <taxon>Bacillota</taxon>
        <taxon>Clostridia</taxon>
        <taxon>Peptostreptococcales</taxon>
        <taxon>Anaerovoracaceae</taxon>
        <taxon>Aminipila</taxon>
    </lineage>
</organism>